<protein>
    <submittedName>
        <fullName evidence="6">Type II and III secretion system protein family protein</fullName>
    </submittedName>
</protein>
<evidence type="ECO:0000256" key="3">
    <source>
        <dbReference type="SAM" id="SignalP"/>
    </source>
</evidence>
<evidence type="ECO:0000313" key="6">
    <source>
        <dbReference type="EMBL" id="MFD1613018.1"/>
    </source>
</evidence>
<feature type="region of interest" description="Disordered" evidence="2">
    <location>
        <begin position="504"/>
        <end position="562"/>
    </location>
</feature>
<dbReference type="PANTHER" id="PTHR30332:SF17">
    <property type="entry name" value="TYPE IV PILIATION SYSTEM PROTEIN DR_0774-RELATED"/>
    <property type="match status" value="1"/>
</dbReference>
<evidence type="ECO:0000313" key="7">
    <source>
        <dbReference type="Proteomes" id="UP001597115"/>
    </source>
</evidence>
<gene>
    <name evidence="6" type="ORF">ACFSCW_14530</name>
</gene>
<dbReference type="PRINTS" id="PR00811">
    <property type="entry name" value="BCTERIALGSPD"/>
</dbReference>
<feature type="domain" description="Type II/III secretion system secretin-like" evidence="4">
    <location>
        <begin position="318"/>
        <end position="478"/>
    </location>
</feature>
<feature type="chain" id="PRO_5045968874" evidence="3">
    <location>
        <begin position="29"/>
        <end position="562"/>
    </location>
</feature>
<dbReference type="RefSeq" id="WP_380890683.1">
    <property type="nucleotide sequence ID" value="NZ_JBHUDY010000002.1"/>
</dbReference>
<dbReference type="EMBL" id="JBHUDY010000002">
    <property type="protein sequence ID" value="MFD1613018.1"/>
    <property type="molecule type" value="Genomic_DNA"/>
</dbReference>
<feature type="compositionally biased region" description="Low complexity" evidence="2">
    <location>
        <begin position="552"/>
        <end position="562"/>
    </location>
</feature>
<evidence type="ECO:0000256" key="1">
    <source>
        <dbReference type="RuleBase" id="RU004003"/>
    </source>
</evidence>
<dbReference type="Pfam" id="PF00263">
    <property type="entry name" value="Secretin"/>
    <property type="match status" value="1"/>
</dbReference>
<comment type="caution">
    <text evidence="6">The sequence shown here is derived from an EMBL/GenBank/DDBJ whole genome shotgun (WGS) entry which is preliminary data.</text>
</comment>
<keyword evidence="7" id="KW-1185">Reference proteome</keyword>
<dbReference type="Pfam" id="PF13629">
    <property type="entry name" value="T2SS-T3SS_pil_N"/>
    <property type="match status" value="1"/>
</dbReference>
<evidence type="ECO:0000259" key="5">
    <source>
        <dbReference type="Pfam" id="PF13629"/>
    </source>
</evidence>
<evidence type="ECO:0000256" key="2">
    <source>
        <dbReference type="SAM" id="MobiDB-lite"/>
    </source>
</evidence>
<comment type="similarity">
    <text evidence="1">Belongs to the bacterial secretin family.</text>
</comment>
<reference evidence="7" key="1">
    <citation type="journal article" date="2019" name="Int. J. Syst. Evol. Microbiol.">
        <title>The Global Catalogue of Microorganisms (GCM) 10K type strain sequencing project: providing services to taxonomists for standard genome sequencing and annotation.</title>
        <authorList>
            <consortium name="The Broad Institute Genomics Platform"/>
            <consortium name="The Broad Institute Genome Sequencing Center for Infectious Disease"/>
            <person name="Wu L."/>
            <person name="Ma J."/>
        </authorList>
    </citation>
    <scope>NUCLEOTIDE SEQUENCE [LARGE SCALE GENOMIC DNA]</scope>
    <source>
        <strain evidence="7">CGMCC 1.16275</strain>
    </source>
</reference>
<dbReference type="InterPro" id="IPR004846">
    <property type="entry name" value="T2SS/T3SS_dom"/>
</dbReference>
<accession>A0ABW4I555</accession>
<feature type="domain" description="Pilus formation protein N-terminal" evidence="5">
    <location>
        <begin position="51"/>
        <end position="119"/>
    </location>
</feature>
<proteinExistence type="inferred from homology"/>
<evidence type="ECO:0000259" key="4">
    <source>
        <dbReference type="Pfam" id="PF00263"/>
    </source>
</evidence>
<sequence length="562" mass="58030">MRNHTILTRVATAALALATVGLPAAANAAQGVRPQARVANLPAGTQRPTSEVLLSIGQGQLVTLPTGITSVWTSNPTVADVYVSNPRQIHLFGKEAGEATVFATTASGQVVYATNVRVNQNITSMDKMLRLAFPDADVQVTTAGQLAVLTGTIGSPEDSAAAERLILTALNPGVNLSDPNAALKMGVINRLRTATPLQVNLQVRVAEVSRDLAKEIGVNLLTRDQTGGFQFGIAQGRNFGTIGNFDTSAFPKLDASSLFGLPAGSISLPFNPATGQFINPNSGTAFNLNNLGQGAGKTAIALAGKLFGIDVASAVDLAESEGLVTTLANPNLTALSGETASFLAGGEVPIPLAQGLGQIGVEYKQYGVSLAFTPTVLGDGRISLRVRPEVSELSTTGSVKISGFEIPAFTTRRAETTIELGSGQSFMIGGLLQNRNTSLIQKAPGVGDVPILGALFRSNAWRRTETELMIIVTPYLVKPSSAPIPLPTDGYKSPTDASRVLLGRSFSGDTGHGRPVPTMAPPQVQTGGSGGEAQATPVVPVPAKSAAKKTAEAAPAPGFSLK</sequence>
<organism evidence="6 7">
    <name type="scientific">Sphingomonas tabacisoli</name>
    <dbReference type="NCBI Taxonomy" id="2249466"/>
    <lineage>
        <taxon>Bacteria</taxon>
        <taxon>Pseudomonadati</taxon>
        <taxon>Pseudomonadota</taxon>
        <taxon>Alphaproteobacteria</taxon>
        <taxon>Sphingomonadales</taxon>
        <taxon>Sphingomonadaceae</taxon>
        <taxon>Sphingomonas</taxon>
    </lineage>
</organism>
<dbReference type="InterPro" id="IPR032789">
    <property type="entry name" value="T2SS-T3SS_pil_N"/>
</dbReference>
<dbReference type="InterPro" id="IPR001775">
    <property type="entry name" value="GspD/PilQ"/>
</dbReference>
<name>A0ABW4I555_9SPHN</name>
<keyword evidence="3" id="KW-0732">Signal</keyword>
<dbReference type="PANTHER" id="PTHR30332">
    <property type="entry name" value="PROBABLE GENERAL SECRETION PATHWAY PROTEIN D"/>
    <property type="match status" value="1"/>
</dbReference>
<feature type="signal peptide" evidence="3">
    <location>
        <begin position="1"/>
        <end position="28"/>
    </location>
</feature>
<dbReference type="Proteomes" id="UP001597115">
    <property type="component" value="Unassembled WGS sequence"/>
</dbReference>
<dbReference type="InterPro" id="IPR050810">
    <property type="entry name" value="Bact_Secretion_Sys_Channel"/>
</dbReference>